<dbReference type="Pfam" id="PF08386">
    <property type="entry name" value="Abhydrolase_4"/>
    <property type="match status" value="1"/>
</dbReference>
<dbReference type="GO" id="GO:0016787">
    <property type="term" value="F:hydrolase activity"/>
    <property type="evidence" value="ECO:0007669"/>
    <property type="project" value="UniProtKB-KW"/>
</dbReference>
<evidence type="ECO:0000313" key="7">
    <source>
        <dbReference type="EMBL" id="RRD49170.1"/>
    </source>
</evidence>
<dbReference type="Proteomes" id="UP000280935">
    <property type="component" value="Unassembled WGS sequence"/>
</dbReference>
<dbReference type="InterPro" id="IPR029058">
    <property type="entry name" value="AB_hydrolase_fold"/>
</dbReference>
<reference evidence="7 8" key="1">
    <citation type="submission" date="2018-11" db="EMBL/GenBank/DDBJ databases">
        <title>Genomes From Bacteria Associated with the Canine Oral Cavity: a Test Case for Automated Genome-Based Taxonomic Assignment.</title>
        <authorList>
            <person name="Coil D.A."/>
            <person name="Jospin G."/>
            <person name="Darling A.E."/>
            <person name="Wallis C."/>
            <person name="Davis I.J."/>
            <person name="Harris S."/>
            <person name="Eisen J.A."/>
            <person name="Holcombe L.J."/>
            <person name="O'Flynn C."/>
        </authorList>
    </citation>
    <scope>NUCLEOTIDE SEQUENCE [LARGE SCALE GENOMIC DNA]</scope>
    <source>
        <strain evidence="7 8">OH2822_COT-296</strain>
    </source>
</reference>
<evidence type="ECO:0000256" key="1">
    <source>
        <dbReference type="ARBA" id="ARBA00010088"/>
    </source>
</evidence>
<evidence type="ECO:0000256" key="3">
    <source>
        <dbReference type="ARBA" id="ARBA00022801"/>
    </source>
</evidence>
<evidence type="ECO:0000259" key="6">
    <source>
        <dbReference type="Pfam" id="PF08386"/>
    </source>
</evidence>
<dbReference type="PANTHER" id="PTHR43248:SF29">
    <property type="entry name" value="TRIPEPTIDYL AMINOPEPTIDASE"/>
    <property type="match status" value="1"/>
</dbReference>
<dbReference type="AlphaFoldDB" id="A0A3P1WUS7"/>
<dbReference type="EMBL" id="RQYT01000021">
    <property type="protein sequence ID" value="RRD49170.1"/>
    <property type="molecule type" value="Genomic_DNA"/>
</dbReference>
<keyword evidence="2" id="KW-0732">Signal</keyword>
<accession>A0A3P1WUS7</accession>
<feature type="transmembrane region" description="Helical" evidence="5">
    <location>
        <begin position="30"/>
        <end position="49"/>
    </location>
</feature>
<evidence type="ECO:0000313" key="8">
    <source>
        <dbReference type="Proteomes" id="UP000280935"/>
    </source>
</evidence>
<dbReference type="Gene3D" id="3.40.50.1820">
    <property type="entry name" value="alpha/beta hydrolase"/>
    <property type="match status" value="1"/>
</dbReference>
<gene>
    <name evidence="7" type="ORF">EII35_09305</name>
</gene>
<protein>
    <submittedName>
        <fullName evidence="7">Alpha/beta hydrolase</fullName>
    </submittedName>
</protein>
<feature type="domain" description="Peptidase S33 tripeptidyl aminopeptidase-like C-terminal" evidence="6">
    <location>
        <begin position="475"/>
        <end position="573"/>
    </location>
</feature>
<keyword evidence="3 7" id="KW-0378">Hydrolase</keyword>
<comment type="caution">
    <text evidence="7">The sequence shown here is derived from an EMBL/GenBank/DDBJ whole genome shotgun (WGS) entry which is preliminary data.</text>
</comment>
<comment type="similarity">
    <text evidence="1">Belongs to the peptidase S33 family.</text>
</comment>
<dbReference type="InterPro" id="IPR013595">
    <property type="entry name" value="Pept_S33_TAP-like_C"/>
</dbReference>
<keyword evidence="5" id="KW-0472">Membrane</keyword>
<keyword evidence="5" id="KW-0812">Transmembrane</keyword>
<organism evidence="7 8">
    <name type="scientific">Arachnia propionica</name>
    <dbReference type="NCBI Taxonomy" id="1750"/>
    <lineage>
        <taxon>Bacteria</taxon>
        <taxon>Bacillati</taxon>
        <taxon>Actinomycetota</taxon>
        <taxon>Actinomycetes</taxon>
        <taxon>Propionibacteriales</taxon>
        <taxon>Propionibacteriaceae</taxon>
        <taxon>Arachnia</taxon>
    </lineage>
</organism>
<evidence type="ECO:0000256" key="2">
    <source>
        <dbReference type="ARBA" id="ARBA00022729"/>
    </source>
</evidence>
<dbReference type="OrthoDB" id="3930934at2"/>
<dbReference type="PANTHER" id="PTHR43248">
    <property type="entry name" value="2-SUCCINYL-6-HYDROXY-2,4-CYCLOHEXADIENE-1-CARBOXYLATE SYNTHASE"/>
    <property type="match status" value="1"/>
</dbReference>
<dbReference type="InterPro" id="IPR051601">
    <property type="entry name" value="Serine_prot/Carboxylest_S33"/>
</dbReference>
<keyword evidence="5" id="KW-1133">Transmembrane helix</keyword>
<name>A0A3P1WUS7_9ACTN</name>
<feature type="compositionally biased region" description="Polar residues" evidence="4">
    <location>
        <begin position="55"/>
        <end position="81"/>
    </location>
</feature>
<feature type="region of interest" description="Disordered" evidence="4">
    <location>
        <begin position="53"/>
        <end position="83"/>
    </location>
</feature>
<evidence type="ECO:0000256" key="4">
    <source>
        <dbReference type="SAM" id="MobiDB-lite"/>
    </source>
</evidence>
<sequence>MLHLQGPGGPGSGPEKGDMMRDWVTWARRGLVLLAVGLVVAAIIGGVVLPRMKQSESTPSPDSPKATPSTQAPPAVGSQTPGVPAVPVAEHAVWEAPAEPINPDRQLDYKASGTPTVTLPDALGDTLQPYWEQTLSWEPCQGGQCTTVKVPLDWENPGRAALDISVLRVPSANPTLGPLFVNPGGPGVGSKSLARSWGADAWEGYDLVAWDPRGSGDSTHVQCGTTEQTDTAYTADSSPDDEAEKTALREAWADFAKQCRDASGDLLDHITTIENVRDLDLIRFLLGAEKLNYVGISYGTYIGAMYAELFPANTGRLVLDSAVDITNDQEVAQVEGFQLAFDNYADWCVAEGDCPLGDSREEVGRTVSEFLTGLDAKPIEVGDRRINQAVGVTGIALFLYQGAELYPLLSETIVAAMAGDGEALLRASDALNGREPDGWDTQAYAFPAIRCVDGYDHGIADLEGEWQKLIPKAPLFAPHMGMEPTCELWTAGSAPHLKLTGQGAAPILVVGSTGDSATPYQHAVTMAEQLESGHLLTYDGPGHGAVSTNNPCVDEAIDAYLREGTLPAEGTVCTP</sequence>
<evidence type="ECO:0000256" key="5">
    <source>
        <dbReference type="SAM" id="Phobius"/>
    </source>
</evidence>
<proteinExistence type="inferred from homology"/>
<dbReference type="SUPFAM" id="SSF53474">
    <property type="entry name" value="alpha/beta-Hydrolases"/>
    <property type="match status" value="1"/>
</dbReference>